<proteinExistence type="predicted"/>
<name>A0A4R6BIQ8_9STAP</name>
<dbReference type="InterPro" id="IPR014500">
    <property type="entry name" value="UCP019307_cupin"/>
</dbReference>
<dbReference type="SUPFAM" id="SSF51182">
    <property type="entry name" value="RmlC-like cupins"/>
    <property type="match status" value="1"/>
</dbReference>
<dbReference type="EMBL" id="SCWE01000003">
    <property type="protein sequence ID" value="TDM01542.1"/>
    <property type="molecule type" value="Genomic_DNA"/>
</dbReference>
<evidence type="ECO:0000313" key="3">
    <source>
        <dbReference type="Proteomes" id="UP000295328"/>
    </source>
</evidence>
<dbReference type="Pfam" id="PF07883">
    <property type="entry name" value="Cupin_2"/>
    <property type="match status" value="1"/>
</dbReference>
<dbReference type="InterPro" id="IPR014710">
    <property type="entry name" value="RmlC-like_jellyroll"/>
</dbReference>
<dbReference type="Gene3D" id="2.60.120.10">
    <property type="entry name" value="Jelly Rolls"/>
    <property type="match status" value="1"/>
</dbReference>
<dbReference type="PANTHER" id="PTHR36448">
    <property type="entry name" value="BLR7373 PROTEIN"/>
    <property type="match status" value="1"/>
</dbReference>
<dbReference type="AlphaFoldDB" id="A0A4R6BIQ8"/>
<reference evidence="2 3" key="1">
    <citation type="submission" date="2019-01" db="EMBL/GenBank/DDBJ databases">
        <title>Draft genome sequences of the type strains of six Macrococcus species.</title>
        <authorList>
            <person name="Mazhar S."/>
            <person name="Altermann E."/>
            <person name="Hill C."/>
            <person name="Mcauliffe O."/>
        </authorList>
    </citation>
    <scope>NUCLEOTIDE SEQUENCE [LARGE SCALE GENOMIC DNA]</scope>
    <source>
        <strain evidence="2 3">CCM4809</strain>
    </source>
</reference>
<keyword evidence="3" id="KW-1185">Reference proteome</keyword>
<evidence type="ECO:0000259" key="1">
    <source>
        <dbReference type="Pfam" id="PF07883"/>
    </source>
</evidence>
<accession>A0A4R6BIQ8</accession>
<dbReference type="PANTHER" id="PTHR36448:SF2">
    <property type="entry name" value="CUPIN TYPE-1 DOMAIN-CONTAINING PROTEIN"/>
    <property type="match status" value="1"/>
</dbReference>
<dbReference type="InterPro" id="IPR013096">
    <property type="entry name" value="Cupin_2"/>
</dbReference>
<evidence type="ECO:0000313" key="2">
    <source>
        <dbReference type="EMBL" id="TDM01542.1"/>
    </source>
</evidence>
<dbReference type="InterPro" id="IPR047121">
    <property type="entry name" value="YjiB-like"/>
</dbReference>
<sequence>MKHTILHRPTSPSAPNHIILPVILYHDVEGSPAELFKQNGWHHIWENGVFDYHHFHPNTHEVLGVKSGEAELQIGGENGQIVTVKMGDVLLLPAGYGHKRCSQSADFKIVGAYPTEQAVDTETSYNDLNDVNKIINRVALPETDPVQGTTGPVFREWHNIYHCNTAHQ</sequence>
<dbReference type="CDD" id="cd02219">
    <property type="entry name" value="cupin_YjlB-like"/>
    <property type="match status" value="1"/>
</dbReference>
<organism evidence="2 3">
    <name type="scientific">Macrococcus hajekii</name>
    <dbReference type="NCBI Taxonomy" id="198482"/>
    <lineage>
        <taxon>Bacteria</taxon>
        <taxon>Bacillati</taxon>
        <taxon>Bacillota</taxon>
        <taxon>Bacilli</taxon>
        <taxon>Bacillales</taxon>
        <taxon>Staphylococcaceae</taxon>
        <taxon>Macrococcus</taxon>
    </lineage>
</organism>
<dbReference type="InterPro" id="IPR011051">
    <property type="entry name" value="RmlC_Cupin_sf"/>
</dbReference>
<gene>
    <name evidence="2" type="ORF">ERX37_08590</name>
</gene>
<protein>
    <submittedName>
        <fullName evidence="2">Cupin domain-containing protein</fullName>
    </submittedName>
</protein>
<dbReference type="PIRSF" id="PIRSF019307">
    <property type="entry name" value="UCP019307"/>
    <property type="match status" value="1"/>
</dbReference>
<feature type="domain" description="Cupin type-2" evidence="1">
    <location>
        <begin position="44"/>
        <end position="99"/>
    </location>
</feature>
<comment type="caution">
    <text evidence="2">The sequence shown here is derived from an EMBL/GenBank/DDBJ whole genome shotgun (WGS) entry which is preliminary data.</text>
</comment>
<dbReference type="Proteomes" id="UP000295328">
    <property type="component" value="Unassembled WGS sequence"/>
</dbReference>
<dbReference type="OrthoDB" id="9791759at2"/>
<dbReference type="RefSeq" id="WP_133430264.1">
    <property type="nucleotide sequence ID" value="NZ_BMCC01000001.1"/>
</dbReference>